<gene>
    <name evidence="1" type="ORF">METZ01_LOCUS330139</name>
</gene>
<dbReference type="EMBL" id="UINC01110042">
    <property type="protein sequence ID" value="SVC77285.1"/>
    <property type="molecule type" value="Genomic_DNA"/>
</dbReference>
<sequence length="48" mass="5430">MKNLSIKLFLIIPLLSIAFSKDAISLDEAIVLSKEQNKPILIDIFADW</sequence>
<name>A0A382PX85_9ZZZZ</name>
<dbReference type="AlphaFoldDB" id="A0A382PX85"/>
<accession>A0A382PX85</accession>
<proteinExistence type="predicted"/>
<protein>
    <recommendedName>
        <fullName evidence="2">Thioredoxin domain-containing protein</fullName>
    </recommendedName>
</protein>
<evidence type="ECO:0008006" key="2">
    <source>
        <dbReference type="Google" id="ProtNLM"/>
    </source>
</evidence>
<organism evidence="1">
    <name type="scientific">marine metagenome</name>
    <dbReference type="NCBI Taxonomy" id="408172"/>
    <lineage>
        <taxon>unclassified sequences</taxon>
        <taxon>metagenomes</taxon>
        <taxon>ecological metagenomes</taxon>
    </lineage>
</organism>
<evidence type="ECO:0000313" key="1">
    <source>
        <dbReference type="EMBL" id="SVC77285.1"/>
    </source>
</evidence>
<reference evidence="1" key="1">
    <citation type="submission" date="2018-05" db="EMBL/GenBank/DDBJ databases">
        <authorList>
            <person name="Lanie J.A."/>
            <person name="Ng W.-L."/>
            <person name="Kazmierczak K.M."/>
            <person name="Andrzejewski T.M."/>
            <person name="Davidsen T.M."/>
            <person name="Wayne K.J."/>
            <person name="Tettelin H."/>
            <person name="Glass J.I."/>
            <person name="Rusch D."/>
            <person name="Podicherti R."/>
            <person name="Tsui H.-C.T."/>
            <person name="Winkler M.E."/>
        </authorList>
    </citation>
    <scope>NUCLEOTIDE SEQUENCE</scope>
</reference>